<feature type="compositionally biased region" description="Basic and acidic residues" evidence="1">
    <location>
        <begin position="220"/>
        <end position="234"/>
    </location>
</feature>
<dbReference type="Pfam" id="PF08634">
    <property type="entry name" value="Pet127"/>
    <property type="match status" value="1"/>
</dbReference>
<name>A0A0G2EU31_PHACM</name>
<evidence type="ECO:0000256" key="1">
    <source>
        <dbReference type="SAM" id="MobiDB-lite"/>
    </source>
</evidence>
<feature type="region of interest" description="Disordered" evidence="1">
    <location>
        <begin position="676"/>
        <end position="723"/>
    </location>
</feature>
<evidence type="ECO:0000313" key="3">
    <source>
        <dbReference type="Proteomes" id="UP000053317"/>
    </source>
</evidence>
<accession>A0A0G2EU31</accession>
<dbReference type="OrthoDB" id="10249045at2759"/>
<feature type="compositionally biased region" description="Basic and acidic residues" evidence="1">
    <location>
        <begin position="253"/>
        <end position="264"/>
    </location>
</feature>
<feature type="compositionally biased region" description="Polar residues" evidence="1">
    <location>
        <begin position="710"/>
        <end position="723"/>
    </location>
</feature>
<dbReference type="PANTHER" id="PTHR31014">
    <property type="entry name" value="MITOCHONDRIAL TRANSLATION SYSTEM COMPONENT PET127-RELATED"/>
    <property type="match status" value="1"/>
</dbReference>
<reference evidence="2 3" key="1">
    <citation type="submission" date="2015-05" db="EMBL/GenBank/DDBJ databases">
        <title>Distinctive expansion of gene families associated with plant cell wall degradation and secondary metabolism in the genomes of grapevine trunk pathogens.</title>
        <authorList>
            <person name="Lawrence D.P."/>
            <person name="Travadon R."/>
            <person name="Rolshausen P.E."/>
            <person name="Baumgartner K."/>
        </authorList>
    </citation>
    <scope>NUCLEOTIDE SEQUENCE [LARGE SCALE GENOMIC DNA]</scope>
    <source>
        <strain evidence="2">UCRPC4</strain>
    </source>
</reference>
<gene>
    <name evidence="2" type="ORF">UCRPC4_g01627</name>
</gene>
<dbReference type="GO" id="GO:0000964">
    <property type="term" value="P:mitochondrial RNA 5'-end processing"/>
    <property type="evidence" value="ECO:0007669"/>
    <property type="project" value="TreeGrafter"/>
</dbReference>
<comment type="caution">
    <text evidence="2">The sequence shown here is derived from an EMBL/GenBank/DDBJ whole genome shotgun (WGS) entry which is preliminary data.</text>
</comment>
<feature type="compositionally biased region" description="Basic and acidic residues" evidence="1">
    <location>
        <begin position="853"/>
        <end position="868"/>
    </location>
</feature>
<feature type="region of interest" description="Disordered" evidence="1">
    <location>
        <begin position="155"/>
        <end position="266"/>
    </location>
</feature>
<proteinExistence type="predicted"/>
<dbReference type="Proteomes" id="UP000053317">
    <property type="component" value="Unassembled WGS sequence"/>
</dbReference>
<dbReference type="EMBL" id="LCWF01000039">
    <property type="protein sequence ID" value="KKY25714.1"/>
    <property type="molecule type" value="Genomic_DNA"/>
</dbReference>
<protein>
    <submittedName>
        <fullName evidence="2">Putative mitochondrial mrna processing protein</fullName>
    </submittedName>
</protein>
<feature type="region of interest" description="Disordered" evidence="1">
    <location>
        <begin position="847"/>
        <end position="884"/>
    </location>
</feature>
<dbReference type="InterPro" id="IPR013943">
    <property type="entry name" value="Pet127"/>
</dbReference>
<organism evidence="2 3">
    <name type="scientific">Phaeomoniella chlamydospora</name>
    <name type="common">Phaeoacremonium chlamydosporum</name>
    <dbReference type="NCBI Taxonomy" id="158046"/>
    <lineage>
        <taxon>Eukaryota</taxon>
        <taxon>Fungi</taxon>
        <taxon>Dikarya</taxon>
        <taxon>Ascomycota</taxon>
        <taxon>Pezizomycotina</taxon>
        <taxon>Eurotiomycetes</taxon>
        <taxon>Chaetothyriomycetidae</taxon>
        <taxon>Phaeomoniellales</taxon>
        <taxon>Phaeomoniellaceae</taxon>
        <taxon>Phaeomoniella</taxon>
    </lineage>
</organism>
<dbReference type="PANTHER" id="PTHR31014:SF0">
    <property type="entry name" value="MITOCHONDRIAL TRANSLATION SYSTEM COMPONENT PET127-RELATED"/>
    <property type="match status" value="1"/>
</dbReference>
<dbReference type="GO" id="GO:0005740">
    <property type="term" value="C:mitochondrial envelope"/>
    <property type="evidence" value="ECO:0007669"/>
    <property type="project" value="TreeGrafter"/>
</dbReference>
<keyword evidence="3" id="KW-1185">Reference proteome</keyword>
<feature type="compositionally biased region" description="Polar residues" evidence="1">
    <location>
        <begin position="235"/>
        <end position="244"/>
    </location>
</feature>
<feature type="compositionally biased region" description="Basic and acidic residues" evidence="1">
    <location>
        <begin position="688"/>
        <end position="700"/>
    </location>
</feature>
<feature type="compositionally biased region" description="Polar residues" evidence="1">
    <location>
        <begin position="875"/>
        <end position="884"/>
    </location>
</feature>
<dbReference type="AlphaFoldDB" id="A0A0G2EU31"/>
<sequence>MEHFGITEKQAKRVELFFGEGIVHEPGNRWRPEVRNDTLGNVLKCVEGLKGDNKPHVAKHIQNHRVNADSSPSVVSVDSMYTKTDDYAHRLLEQSATASQKWQAASSRKKHYLPMFSMNRVPSVGPGQPELQTRYMESETNGYEKQARWVLLNDAITPPPRPETSGTDQPDAAEQVTESGRSGVPEVGDTKVIQQKAHARRANSVRRRNVPKTSTPFKGSSDHESVHNTERSVHGQDNNEQSQPEKPGHKWPPTREPRFADRTKPGVFDSIEVNKLHLTPLDTPETPVPTLAHDLQRVLFNPGIYQLQDPRSRVYNFDPYLQNIMPLADFNVKALKDYIVSSKDEILREMANKQKAKYYGSTSSMTSVLAQFHFLISHWRPLNLKTLSQSFTENFYSFTAMTRAPSAVFLRYKDGAYAIDADREYNAAHILMELGKSLEKFLTLPPEEYMRYKKDDPVGISEEERNTPEAYSYTSMGDFLMRSQLDAHDPRLPGTGTFDLKTRAVVSIRMSPLQYEAGLGYEINQRFGDWQSYEKEYYDMIRSMMLKYSLQVRMGNMDGIFVAYHNVERIFGFQYISRSEMDSALHGQSDTTLGDQEFKASLKLWQDILNKSTERFPEQSLRFHFEAREGSPRPFMYIFAEPVTDQEIEAIQSTNQAEIEAATRKLYNDQVDAVEGQQPFQDEPEAGISDKKPLESKSNTELDQGDDALTENNSSHNASETASSQKEILGLILTIRNVVNSDPIVRPTNLTSNDTWTIDHKISEIKPDYLWPLYKATRRRREEALEWKFDESDEKSRDATEVDNSDIFVDPYPQHHQHQDLESEEEPLPGIWRENAYFKQIHTYVREGKKRREREEREAKEREERGEKIQLLYPQRSNGNHGQL</sequence>
<reference evidence="2 3" key="2">
    <citation type="submission" date="2015-05" db="EMBL/GenBank/DDBJ databases">
        <authorList>
            <person name="Morales-Cruz A."/>
            <person name="Amrine K.C."/>
            <person name="Cantu D."/>
        </authorList>
    </citation>
    <scope>NUCLEOTIDE SEQUENCE [LARGE SCALE GENOMIC DNA]</scope>
    <source>
        <strain evidence="2">UCRPC4</strain>
    </source>
</reference>
<feature type="compositionally biased region" description="Basic residues" evidence="1">
    <location>
        <begin position="197"/>
        <end position="210"/>
    </location>
</feature>
<evidence type="ECO:0000313" key="2">
    <source>
        <dbReference type="EMBL" id="KKY25714.1"/>
    </source>
</evidence>